<dbReference type="PROSITE" id="PS51471">
    <property type="entry name" value="FE2OG_OXY"/>
    <property type="match status" value="1"/>
</dbReference>
<dbReference type="InterPro" id="IPR032857">
    <property type="entry name" value="ALKBH4"/>
</dbReference>
<evidence type="ECO:0000259" key="1">
    <source>
        <dbReference type="PROSITE" id="PS51471"/>
    </source>
</evidence>
<dbReference type="InterPro" id="IPR005123">
    <property type="entry name" value="Oxoglu/Fe-dep_dioxygenase_dom"/>
</dbReference>
<dbReference type="SUPFAM" id="SSF51197">
    <property type="entry name" value="Clavaminate synthase-like"/>
    <property type="match status" value="1"/>
</dbReference>
<dbReference type="STRING" id="292415.Tbd_1364"/>
<dbReference type="KEGG" id="tbd:Tbd_1364"/>
<dbReference type="InterPro" id="IPR037151">
    <property type="entry name" value="AlkB-like_sf"/>
</dbReference>
<evidence type="ECO:0000313" key="2">
    <source>
        <dbReference type="EMBL" id="AAZ97317.1"/>
    </source>
</evidence>
<reference evidence="2 3" key="1">
    <citation type="journal article" date="2006" name="J. Bacteriol.">
        <title>The genome sequence of the obligately chemolithoautotrophic, facultatively anaerobic bacterium Thiobacillus denitrificans.</title>
        <authorList>
            <person name="Beller H.R."/>
            <person name="Chain P.S."/>
            <person name="Letain T.E."/>
            <person name="Chakicherla A."/>
            <person name="Larimer F.W."/>
            <person name="Richardson P.M."/>
            <person name="Coleman M.A."/>
            <person name="Wood A.P."/>
            <person name="Kelly D.P."/>
        </authorList>
    </citation>
    <scope>NUCLEOTIDE SEQUENCE [LARGE SCALE GENOMIC DNA]</scope>
    <source>
        <strain evidence="2 3">ATCC 25259</strain>
    </source>
</reference>
<gene>
    <name evidence="2" type="ordered locus">Tbd_1364</name>
</gene>
<dbReference type="GO" id="GO:0032451">
    <property type="term" value="F:demethylase activity"/>
    <property type="evidence" value="ECO:0007669"/>
    <property type="project" value="TreeGrafter"/>
</dbReference>
<dbReference type="GO" id="GO:0070988">
    <property type="term" value="P:demethylation"/>
    <property type="evidence" value="ECO:0007669"/>
    <property type="project" value="InterPro"/>
</dbReference>
<dbReference type="Pfam" id="PF13532">
    <property type="entry name" value="2OG-FeII_Oxy_2"/>
    <property type="match status" value="1"/>
</dbReference>
<sequence length="199" mass="22373">MPNMSPQFELFTADDAPEPRQPLPDGFRYQPDLIERAEETALVAQLRELPFEAFEFHGYTGRRRVVSFGWRYDFGARSLRKAAEIPAFLLPLRSIAAAFADLPAPALQQALVTEYSPGAAIGWHRDKGVFGQIVGVSLLAPCVFRFRHATGKKWERVNLIAAPRSAYLLTGASRSIWEHSIAPVKALRYAITFRSLRED</sequence>
<dbReference type="AlphaFoldDB" id="Q3SJ53"/>
<dbReference type="PANTHER" id="PTHR12463:SF1">
    <property type="entry name" value="2-OXOGLUTARATE AND FE-DEPENDENT OXYGENASE FAMILY PROTEIN"/>
    <property type="match status" value="1"/>
</dbReference>
<dbReference type="Gene3D" id="2.60.120.590">
    <property type="entry name" value="Alpha-ketoglutarate-dependent dioxygenase AlkB-like"/>
    <property type="match status" value="1"/>
</dbReference>
<keyword evidence="3" id="KW-1185">Reference proteome</keyword>
<proteinExistence type="predicted"/>
<feature type="domain" description="Fe2OG dioxygenase" evidence="1">
    <location>
        <begin position="106"/>
        <end position="197"/>
    </location>
</feature>
<evidence type="ECO:0000313" key="3">
    <source>
        <dbReference type="Proteomes" id="UP000008291"/>
    </source>
</evidence>
<dbReference type="PANTHER" id="PTHR12463">
    <property type="entry name" value="OXYGENASE-RELATED"/>
    <property type="match status" value="1"/>
</dbReference>
<dbReference type="eggNOG" id="COG3145">
    <property type="taxonomic scope" value="Bacteria"/>
</dbReference>
<name>Q3SJ53_THIDA</name>
<dbReference type="EMBL" id="CP000116">
    <property type="protein sequence ID" value="AAZ97317.1"/>
    <property type="molecule type" value="Genomic_DNA"/>
</dbReference>
<dbReference type="Proteomes" id="UP000008291">
    <property type="component" value="Chromosome"/>
</dbReference>
<organism evidence="2 3">
    <name type="scientific">Thiobacillus denitrificans (strain ATCC 25259 / T1)</name>
    <dbReference type="NCBI Taxonomy" id="292415"/>
    <lineage>
        <taxon>Bacteria</taxon>
        <taxon>Pseudomonadati</taxon>
        <taxon>Pseudomonadota</taxon>
        <taxon>Betaproteobacteria</taxon>
        <taxon>Nitrosomonadales</taxon>
        <taxon>Thiobacillaceae</taxon>
        <taxon>Thiobacillus</taxon>
    </lineage>
</organism>
<dbReference type="HOGENOM" id="CLU_093795_0_0_4"/>
<dbReference type="InterPro" id="IPR027450">
    <property type="entry name" value="AlkB-like"/>
</dbReference>
<protein>
    <recommendedName>
        <fullName evidence="1">Fe2OG dioxygenase domain-containing protein</fullName>
    </recommendedName>
</protein>
<dbReference type="GO" id="GO:0016491">
    <property type="term" value="F:oxidoreductase activity"/>
    <property type="evidence" value="ECO:0007669"/>
    <property type="project" value="TreeGrafter"/>
</dbReference>
<accession>Q3SJ53</accession>